<dbReference type="UniPathway" id="UPA00344"/>
<dbReference type="InterPro" id="IPR036135">
    <property type="entry name" value="MoeA_linker/N_sf"/>
</dbReference>
<comment type="pathway">
    <text evidence="1">Cofactor biosynthesis; molybdopterin biosynthesis.</text>
</comment>
<evidence type="ECO:0000313" key="5">
    <source>
        <dbReference type="Proteomes" id="UP000070195"/>
    </source>
</evidence>
<dbReference type="Gene3D" id="3.40.980.10">
    <property type="entry name" value="MoaB/Mog-like domain"/>
    <property type="match status" value="1"/>
</dbReference>
<dbReference type="InterPro" id="IPR038987">
    <property type="entry name" value="MoeA-like"/>
</dbReference>
<keyword evidence="2" id="KW-0501">Molybdenum cofactor biosynthesis</keyword>
<keyword evidence="5" id="KW-1185">Reference proteome</keyword>
<comment type="caution">
    <text evidence="4">The sequence shown here is derived from an EMBL/GenBank/DDBJ whole genome shotgun (WGS) entry which is preliminary data.</text>
</comment>
<dbReference type="SUPFAM" id="SSF63867">
    <property type="entry name" value="MoeA C-terminal domain-like"/>
    <property type="match status" value="1"/>
</dbReference>
<dbReference type="NCBIfam" id="NF045515">
    <property type="entry name" value="Glp_gephyrin"/>
    <property type="match status" value="1"/>
</dbReference>
<dbReference type="SUPFAM" id="SSF53218">
    <property type="entry name" value="Molybdenum cofactor biosynthesis proteins"/>
    <property type="match status" value="1"/>
</dbReference>
<dbReference type="CDD" id="cd00887">
    <property type="entry name" value="MoeA"/>
    <property type="match status" value="1"/>
</dbReference>
<proteinExistence type="predicted"/>
<dbReference type="InterPro" id="IPR001453">
    <property type="entry name" value="MoaB/Mog_dom"/>
</dbReference>
<dbReference type="Proteomes" id="UP000070195">
    <property type="component" value="Unassembled WGS sequence"/>
</dbReference>
<dbReference type="FunFam" id="2.170.190.11:FF:000001">
    <property type="entry name" value="Molybdopterin molybdenumtransferase"/>
    <property type="match status" value="1"/>
</dbReference>
<dbReference type="Gene3D" id="3.90.105.10">
    <property type="entry name" value="Molybdopterin biosynthesis moea protein, domain 2"/>
    <property type="match status" value="1"/>
</dbReference>
<dbReference type="PROSITE" id="PS01079">
    <property type="entry name" value="MOCF_BIOSYNTHESIS_2"/>
    <property type="match status" value="1"/>
</dbReference>
<evidence type="ECO:0000313" key="4">
    <source>
        <dbReference type="EMBL" id="KXA91640.1"/>
    </source>
</evidence>
<dbReference type="InterPro" id="IPR005110">
    <property type="entry name" value="MoeA_linker/N"/>
</dbReference>
<dbReference type="PANTHER" id="PTHR10192:SF5">
    <property type="entry name" value="GEPHYRIN"/>
    <property type="match status" value="1"/>
</dbReference>
<accession>A0A133UBV9</accession>
<reference evidence="4 5" key="1">
    <citation type="journal article" date="2016" name="Sci. Rep.">
        <title>Metabolic traits of an uncultured archaeal lineage -MSBL1- from brine pools of the Red Sea.</title>
        <authorList>
            <person name="Mwirichia R."/>
            <person name="Alam I."/>
            <person name="Rashid M."/>
            <person name="Vinu M."/>
            <person name="Ba-Alawi W."/>
            <person name="Anthony Kamau A."/>
            <person name="Kamanda Ngugi D."/>
            <person name="Goker M."/>
            <person name="Klenk H.P."/>
            <person name="Bajic V."/>
            <person name="Stingl U."/>
        </authorList>
    </citation>
    <scope>NUCLEOTIDE SEQUENCE [LARGE SCALE GENOMIC DNA]</scope>
    <source>
        <strain evidence="4">SCGC-AAA259D18</strain>
    </source>
</reference>
<dbReference type="Gene3D" id="2.40.340.10">
    <property type="entry name" value="MoeA, C-terminal, domain IV"/>
    <property type="match status" value="1"/>
</dbReference>
<dbReference type="SUPFAM" id="SSF63882">
    <property type="entry name" value="MoeA N-terminal region -like"/>
    <property type="match status" value="1"/>
</dbReference>
<organism evidence="4 5">
    <name type="scientific">candidate division MSBL1 archaeon SCGC-AAA259D18</name>
    <dbReference type="NCBI Taxonomy" id="1698262"/>
    <lineage>
        <taxon>Archaea</taxon>
        <taxon>Methanobacteriati</taxon>
        <taxon>Methanobacteriota</taxon>
        <taxon>candidate division MSBL1</taxon>
    </lineage>
</organism>
<dbReference type="Pfam" id="PF00994">
    <property type="entry name" value="MoCF_biosynth"/>
    <property type="match status" value="1"/>
</dbReference>
<dbReference type="SMART" id="SM00852">
    <property type="entry name" value="MoCF_biosynth"/>
    <property type="match status" value="1"/>
</dbReference>
<dbReference type="PANTHER" id="PTHR10192">
    <property type="entry name" value="MOLYBDOPTERIN BIOSYNTHESIS PROTEIN"/>
    <property type="match status" value="1"/>
</dbReference>
<dbReference type="InterPro" id="IPR005111">
    <property type="entry name" value="MoeA_C_domain_IV"/>
</dbReference>
<dbReference type="InterPro" id="IPR036688">
    <property type="entry name" value="MoeA_C_domain_IV_sf"/>
</dbReference>
<dbReference type="Pfam" id="PF03453">
    <property type="entry name" value="MoeA_N"/>
    <property type="match status" value="1"/>
</dbReference>
<dbReference type="InterPro" id="IPR036425">
    <property type="entry name" value="MoaB/Mog-like_dom_sf"/>
</dbReference>
<dbReference type="InterPro" id="IPR008284">
    <property type="entry name" value="MoCF_biosynth_CS"/>
</dbReference>
<dbReference type="GO" id="GO:0061599">
    <property type="term" value="F:molybdopterin molybdotransferase activity"/>
    <property type="evidence" value="ECO:0007669"/>
    <property type="project" value="TreeGrafter"/>
</dbReference>
<dbReference type="AlphaFoldDB" id="A0A133UBV9"/>
<gene>
    <name evidence="4" type="ORF">AKJ63_01190</name>
</gene>
<dbReference type="NCBIfam" id="TIGR00177">
    <property type="entry name" value="molyb_syn"/>
    <property type="match status" value="1"/>
</dbReference>
<sequence>MKKPLEVKTLEEARSKFSRYWEPNRQTEKVSITEAGGRILAGDVKSKIDLPPFDRSVYDGYAVRAEDTFGAEEDNPVKLHLKGKILAGQKPEIEIDSNECLEISTGAPMPWGADAVVMVEDTSIDDAGKVKVRNAVSSKENVSEKGSELEKGQRIVSSDTEISPQVYGSLLACGTKNVSVYRKPRVGVISIGEELVDMDSELEIGKIYDINGPTISRAVRELGSRSSYLGILKDEIEEMKREIGKALADFDIVITSGATSAGSSDFLPEVVKNLGDPGVVVHGLAQKPGKPTLMAVVKDKPLFGLPGYPVSALMVFYRVVAPYLREMSCGLSLDRKIVEAHLSRKTTSEPGRRELVPVSLSKKNGMRIATPLRKGSGAITSLSKSDGCFVIPLGIEMMDADEIVDVELFGEVLP</sequence>
<evidence type="ECO:0000256" key="1">
    <source>
        <dbReference type="ARBA" id="ARBA00005046"/>
    </source>
</evidence>
<evidence type="ECO:0000259" key="3">
    <source>
        <dbReference type="SMART" id="SM00852"/>
    </source>
</evidence>
<protein>
    <recommendedName>
        <fullName evidence="3">MoaB/Mog domain-containing protein</fullName>
    </recommendedName>
</protein>
<dbReference type="EMBL" id="LHXM01000018">
    <property type="protein sequence ID" value="KXA91640.1"/>
    <property type="molecule type" value="Genomic_DNA"/>
</dbReference>
<dbReference type="Gene3D" id="2.170.190.11">
    <property type="entry name" value="Molybdopterin biosynthesis moea protein, domain 3"/>
    <property type="match status" value="1"/>
</dbReference>
<dbReference type="Pfam" id="PF03454">
    <property type="entry name" value="MoeA_C"/>
    <property type="match status" value="1"/>
</dbReference>
<dbReference type="PATRIC" id="fig|1698262.3.peg.145"/>
<dbReference type="GO" id="GO:0005737">
    <property type="term" value="C:cytoplasm"/>
    <property type="evidence" value="ECO:0007669"/>
    <property type="project" value="TreeGrafter"/>
</dbReference>
<evidence type="ECO:0000256" key="2">
    <source>
        <dbReference type="ARBA" id="ARBA00023150"/>
    </source>
</evidence>
<feature type="domain" description="MoaB/Mog" evidence="3">
    <location>
        <begin position="187"/>
        <end position="326"/>
    </location>
</feature>
<name>A0A133UBV9_9EURY</name>
<dbReference type="GO" id="GO:0006777">
    <property type="term" value="P:Mo-molybdopterin cofactor biosynthetic process"/>
    <property type="evidence" value="ECO:0007669"/>
    <property type="project" value="UniProtKB-KW"/>
</dbReference>